<comment type="caution">
    <text evidence="4">The sequence shown here is derived from an EMBL/GenBank/DDBJ whole genome shotgun (WGS) entry which is preliminary data.</text>
</comment>
<dbReference type="Proteomes" id="UP001206692">
    <property type="component" value="Unassembled WGS sequence"/>
</dbReference>
<proteinExistence type="predicted"/>
<feature type="compositionally biased region" description="Low complexity" evidence="1">
    <location>
        <begin position="109"/>
        <end position="118"/>
    </location>
</feature>
<protein>
    <submittedName>
        <fullName evidence="4">Helix-turn-helix domain-containing protein</fullName>
    </submittedName>
</protein>
<name>A0ABT1SRM8_9FIRM</name>
<dbReference type="RefSeq" id="WP_082709402.1">
    <property type="nucleotide sequence ID" value="NZ_JAJCIO010000005.1"/>
</dbReference>
<feature type="region of interest" description="Disordered" evidence="1">
    <location>
        <begin position="327"/>
        <end position="358"/>
    </location>
</feature>
<feature type="region of interest" description="Disordered" evidence="1">
    <location>
        <begin position="89"/>
        <end position="118"/>
    </location>
</feature>
<evidence type="ECO:0000256" key="2">
    <source>
        <dbReference type="SAM" id="Phobius"/>
    </source>
</evidence>
<keyword evidence="2" id="KW-0812">Transmembrane</keyword>
<dbReference type="Pfam" id="PF12728">
    <property type="entry name" value="HTH_17"/>
    <property type="match status" value="1"/>
</dbReference>
<reference evidence="4 5" key="1">
    <citation type="submission" date="2022-06" db="EMBL/GenBank/DDBJ databases">
        <title>Isolation of gut microbiota from human fecal samples.</title>
        <authorList>
            <person name="Pamer E.G."/>
            <person name="Barat B."/>
            <person name="Waligurski E."/>
            <person name="Medina S."/>
            <person name="Paddock L."/>
            <person name="Mostad J."/>
        </authorList>
    </citation>
    <scope>NUCLEOTIDE SEQUENCE [LARGE SCALE GENOMIC DNA]</scope>
    <source>
        <strain evidence="4 5">DFI.1.1</strain>
    </source>
</reference>
<evidence type="ECO:0000313" key="5">
    <source>
        <dbReference type="Proteomes" id="UP001206692"/>
    </source>
</evidence>
<gene>
    <name evidence="4" type="ORF">NE675_05410</name>
</gene>
<keyword evidence="2" id="KW-0472">Membrane</keyword>
<keyword evidence="2" id="KW-1133">Transmembrane helix</keyword>
<sequence>MFHITLSLYQLSVANAIANAIYFYFLHITLPLIIKSLYVKIMTKDRGGDFMPLPILTALRAAGIIAAGATGSLPLALIAGAVTEAMVSTETDNSGESETKTAEAQKNSTETTDTLTEPTEAATAAGMAAATEEAAKTIGNIMERASLKTGDNFSDEKKEYTVAEAADLLGISQYTVKKKIREKKLLGRIDGKKYMVFAESIQEYSKNAKKSGHILGDPVSGEESATEAWKNPALLEKSIESARLQQEIFSLEMEKLELSKKMAKKSNDEDQVDKLSQQIIDKKIQILEISKEIKIFEAQILYLSEHPDLSQDNDEDINIKSFMEDDSDFFTKDDSDLFPETDRAVEKEPNRKKIPKRK</sequence>
<feature type="compositionally biased region" description="Basic and acidic residues" evidence="1">
    <location>
        <begin position="329"/>
        <end position="351"/>
    </location>
</feature>
<feature type="transmembrane region" description="Helical" evidence="2">
    <location>
        <begin position="59"/>
        <end position="82"/>
    </location>
</feature>
<accession>A0ABT1SRM8</accession>
<evidence type="ECO:0000256" key="1">
    <source>
        <dbReference type="SAM" id="MobiDB-lite"/>
    </source>
</evidence>
<feature type="transmembrane region" description="Helical" evidence="2">
    <location>
        <begin position="20"/>
        <end position="38"/>
    </location>
</feature>
<organism evidence="4 5">
    <name type="scientific">Megasphaera massiliensis</name>
    <dbReference type="NCBI Taxonomy" id="1232428"/>
    <lineage>
        <taxon>Bacteria</taxon>
        <taxon>Bacillati</taxon>
        <taxon>Bacillota</taxon>
        <taxon>Negativicutes</taxon>
        <taxon>Veillonellales</taxon>
        <taxon>Veillonellaceae</taxon>
        <taxon>Megasphaera</taxon>
    </lineage>
</organism>
<dbReference type="EMBL" id="JANGEW010000008">
    <property type="protein sequence ID" value="MCQ5342469.1"/>
    <property type="molecule type" value="Genomic_DNA"/>
</dbReference>
<keyword evidence="5" id="KW-1185">Reference proteome</keyword>
<feature type="domain" description="Helix-turn-helix" evidence="3">
    <location>
        <begin position="160"/>
        <end position="204"/>
    </location>
</feature>
<dbReference type="InterPro" id="IPR041657">
    <property type="entry name" value="HTH_17"/>
</dbReference>
<evidence type="ECO:0000259" key="3">
    <source>
        <dbReference type="Pfam" id="PF12728"/>
    </source>
</evidence>
<evidence type="ECO:0000313" key="4">
    <source>
        <dbReference type="EMBL" id="MCQ5342469.1"/>
    </source>
</evidence>